<organism evidence="9 10">
    <name type="scientific">Aminobacterium colombiense (strain DSM 12261 / ALA-1)</name>
    <dbReference type="NCBI Taxonomy" id="572547"/>
    <lineage>
        <taxon>Bacteria</taxon>
        <taxon>Thermotogati</taxon>
        <taxon>Synergistota</taxon>
        <taxon>Synergistia</taxon>
        <taxon>Synergistales</taxon>
        <taxon>Aminobacteriaceae</taxon>
        <taxon>Aminobacterium</taxon>
    </lineage>
</organism>
<dbReference type="HOGENOM" id="CLU_068979_13_1_0"/>
<accession>D5EFN8</accession>
<dbReference type="NCBIfam" id="NF008623">
    <property type="entry name" value="PRK11609.1"/>
    <property type="match status" value="1"/>
</dbReference>
<evidence type="ECO:0000256" key="6">
    <source>
        <dbReference type="ARBA" id="ARBA00039017"/>
    </source>
</evidence>
<name>D5EFN8_AMICL</name>
<evidence type="ECO:0000256" key="5">
    <source>
        <dbReference type="ARBA" id="ARBA00037900"/>
    </source>
</evidence>
<sequence length="193" mass="21004">MAITTGDALIVVDVQNDFCEGGSLAVPGGEDVVPVINGLVQYCESRQIPMFFSRDWHPENHISFKEQGGPWPPHCVQGQKGAAFHPELYIPSSAAVISKAASPDKDAYSAFDGTELLEMLRDQSILRVFICGLATDYCVKSTALDALKEGFEVFIVTDGIKGVNVQPDDSSRALEELDQQGAWLTTSYEAVEF</sequence>
<dbReference type="GO" id="GO:0046872">
    <property type="term" value="F:metal ion binding"/>
    <property type="evidence" value="ECO:0007669"/>
    <property type="project" value="UniProtKB-KW"/>
</dbReference>
<dbReference type="EMBL" id="CP001997">
    <property type="protein sequence ID" value="ADE57370.1"/>
    <property type="molecule type" value="Genomic_DNA"/>
</dbReference>
<dbReference type="CDD" id="cd01011">
    <property type="entry name" value="nicotinamidase"/>
    <property type="match status" value="1"/>
</dbReference>
<evidence type="ECO:0000313" key="9">
    <source>
        <dbReference type="EMBL" id="ADE57370.1"/>
    </source>
</evidence>
<evidence type="ECO:0000313" key="10">
    <source>
        <dbReference type="Proteomes" id="UP000002366"/>
    </source>
</evidence>
<dbReference type="InterPro" id="IPR036380">
    <property type="entry name" value="Isochorismatase-like_sf"/>
</dbReference>
<dbReference type="PANTHER" id="PTHR11080:SF2">
    <property type="entry name" value="LD05707P"/>
    <property type="match status" value="1"/>
</dbReference>
<dbReference type="KEGG" id="aco:Amico_1249"/>
<feature type="domain" description="Isochorismatase-like" evidence="8">
    <location>
        <begin position="8"/>
        <end position="187"/>
    </location>
</feature>
<dbReference type="eggNOG" id="COG1335">
    <property type="taxonomic scope" value="Bacteria"/>
</dbReference>
<evidence type="ECO:0000256" key="2">
    <source>
        <dbReference type="ARBA" id="ARBA00022642"/>
    </source>
</evidence>
<dbReference type="RefSeq" id="WP_013048633.1">
    <property type="nucleotide sequence ID" value="NC_014011.1"/>
</dbReference>
<keyword evidence="4 9" id="KW-0378">Hydrolase</keyword>
<comment type="pathway">
    <text evidence="5">Cofactor biosynthesis; nicotinate biosynthesis; nicotinate from nicotinamide: step 1/1.</text>
</comment>
<dbReference type="STRING" id="572547.Amico_1249"/>
<evidence type="ECO:0000256" key="1">
    <source>
        <dbReference type="ARBA" id="ARBA00006336"/>
    </source>
</evidence>
<dbReference type="GO" id="GO:0019363">
    <property type="term" value="P:pyridine nucleotide biosynthetic process"/>
    <property type="evidence" value="ECO:0007669"/>
    <property type="project" value="UniProtKB-KW"/>
</dbReference>
<dbReference type="AlphaFoldDB" id="D5EFN8"/>
<reference evidence="9 10" key="1">
    <citation type="journal article" date="2010" name="Stand. Genomic Sci.">
        <title>Complete genome sequence of Aminobacterium colombiense type strain (ALA-1).</title>
        <authorList>
            <person name="Chertkov O."/>
            <person name="Sikorski J."/>
            <person name="Brambilla E."/>
            <person name="Lapidus A."/>
            <person name="Copeland A."/>
            <person name="Glavina Del Rio T."/>
            <person name="Nolan M."/>
            <person name="Lucas S."/>
            <person name="Tice H."/>
            <person name="Cheng J.F."/>
            <person name="Han C."/>
            <person name="Detter J.C."/>
            <person name="Bruce D."/>
            <person name="Tapia R."/>
            <person name="Goodwin L."/>
            <person name="Pitluck S."/>
            <person name="Liolios K."/>
            <person name="Ivanova N."/>
            <person name="Mavromatis K."/>
            <person name="Ovchinnikova G."/>
            <person name="Pati A."/>
            <person name="Chen A."/>
            <person name="Palaniappan K."/>
            <person name="Land M."/>
            <person name="Hauser L."/>
            <person name="Chang Y.J."/>
            <person name="Jeffries C.D."/>
            <person name="Spring S."/>
            <person name="Rohde M."/>
            <person name="Goker M."/>
            <person name="Bristow J."/>
            <person name="Eisen J.A."/>
            <person name="Markowitz V."/>
            <person name="Hugenholtz P."/>
            <person name="Kyrpides N.C."/>
            <person name="Klenk H.P."/>
        </authorList>
    </citation>
    <scope>NUCLEOTIDE SEQUENCE [LARGE SCALE GENOMIC DNA]</scope>
    <source>
        <strain evidence="10">DSM 12261 / ALA-1</strain>
    </source>
</reference>
<dbReference type="SUPFAM" id="SSF52499">
    <property type="entry name" value="Isochorismatase-like hydrolases"/>
    <property type="match status" value="1"/>
</dbReference>
<dbReference type="EC" id="3.5.1.19" evidence="6"/>
<dbReference type="PANTHER" id="PTHR11080">
    <property type="entry name" value="PYRAZINAMIDASE/NICOTINAMIDASE"/>
    <property type="match status" value="1"/>
</dbReference>
<keyword evidence="2" id="KW-0662">Pyridine nucleotide biosynthesis</keyword>
<dbReference type="GO" id="GO:0008936">
    <property type="term" value="F:nicotinamidase activity"/>
    <property type="evidence" value="ECO:0007669"/>
    <property type="project" value="UniProtKB-EC"/>
</dbReference>
<evidence type="ECO:0000256" key="3">
    <source>
        <dbReference type="ARBA" id="ARBA00022723"/>
    </source>
</evidence>
<evidence type="ECO:0000256" key="7">
    <source>
        <dbReference type="ARBA" id="ARBA00043224"/>
    </source>
</evidence>
<dbReference type="InterPro" id="IPR000868">
    <property type="entry name" value="Isochorismatase-like_dom"/>
</dbReference>
<proteinExistence type="inferred from homology"/>
<evidence type="ECO:0000259" key="8">
    <source>
        <dbReference type="Pfam" id="PF00857"/>
    </source>
</evidence>
<dbReference type="Gene3D" id="3.40.50.850">
    <property type="entry name" value="Isochorismatase-like"/>
    <property type="match status" value="1"/>
</dbReference>
<comment type="similarity">
    <text evidence="1">Belongs to the isochorismatase family.</text>
</comment>
<evidence type="ECO:0000256" key="4">
    <source>
        <dbReference type="ARBA" id="ARBA00022801"/>
    </source>
</evidence>
<gene>
    <name evidence="9" type="ordered locus">Amico_1249</name>
</gene>
<keyword evidence="10" id="KW-1185">Reference proteome</keyword>
<dbReference type="InterPro" id="IPR052347">
    <property type="entry name" value="Isochorismatase_Nicotinamidase"/>
</dbReference>
<dbReference type="OrthoDB" id="9796485at2"/>
<protein>
    <recommendedName>
        <fullName evidence="6">nicotinamidase</fullName>
        <ecNumber evidence="6">3.5.1.19</ecNumber>
    </recommendedName>
    <alternativeName>
        <fullName evidence="7">Nicotinamide deamidase</fullName>
    </alternativeName>
</protein>
<keyword evidence="3" id="KW-0479">Metal-binding</keyword>
<dbReference type="Pfam" id="PF00857">
    <property type="entry name" value="Isochorismatase"/>
    <property type="match status" value="1"/>
</dbReference>
<dbReference type="Proteomes" id="UP000002366">
    <property type="component" value="Chromosome"/>
</dbReference>